<dbReference type="GO" id="GO:0032259">
    <property type="term" value="P:methylation"/>
    <property type="evidence" value="ECO:0007669"/>
    <property type="project" value="UniProtKB-KW"/>
</dbReference>
<dbReference type="PANTHER" id="PTHR43397">
    <property type="entry name" value="ERGOTHIONEINE BIOSYNTHESIS PROTEIN 1"/>
    <property type="match status" value="1"/>
</dbReference>
<keyword evidence="5" id="KW-1185">Reference proteome</keyword>
<feature type="domain" description="Histidine-specific methyltransferase SAM-dependent" evidence="3">
    <location>
        <begin position="25"/>
        <end position="322"/>
    </location>
</feature>
<protein>
    <submittedName>
        <fullName evidence="4">Dimethylhistidine N-methyltransferase</fullName>
    </submittedName>
</protein>
<reference evidence="4" key="2">
    <citation type="submission" date="2020-09" db="EMBL/GenBank/DDBJ databases">
        <authorList>
            <person name="Sun Q."/>
            <person name="Kim S."/>
        </authorList>
    </citation>
    <scope>NUCLEOTIDE SEQUENCE</scope>
    <source>
        <strain evidence="4">KCTC 23430</strain>
    </source>
</reference>
<proteinExistence type="predicted"/>
<dbReference type="EMBL" id="BMYM01000001">
    <property type="protein sequence ID" value="GHD27095.1"/>
    <property type="molecule type" value="Genomic_DNA"/>
</dbReference>
<gene>
    <name evidence="4" type="ORF">GCM10007053_04950</name>
</gene>
<dbReference type="RefSeq" id="WP_189474841.1">
    <property type="nucleotide sequence ID" value="NZ_BMYM01000001.1"/>
</dbReference>
<dbReference type="InterPro" id="IPR019257">
    <property type="entry name" value="MeTrfase_dom"/>
</dbReference>
<dbReference type="SUPFAM" id="SSF53335">
    <property type="entry name" value="S-adenosyl-L-methionine-dependent methyltransferases"/>
    <property type="match status" value="1"/>
</dbReference>
<dbReference type="Pfam" id="PF10017">
    <property type="entry name" value="Methyltransf_33"/>
    <property type="match status" value="1"/>
</dbReference>
<dbReference type="InterPro" id="IPR051128">
    <property type="entry name" value="EgtD_Methyltrsf_superfamily"/>
</dbReference>
<evidence type="ECO:0000313" key="5">
    <source>
        <dbReference type="Proteomes" id="UP000644693"/>
    </source>
</evidence>
<keyword evidence="2" id="KW-0808">Transferase</keyword>
<keyword evidence="1" id="KW-0489">Methyltransferase</keyword>
<comment type="caution">
    <text evidence="4">The sequence shown here is derived from an EMBL/GenBank/DDBJ whole genome shotgun (WGS) entry which is preliminary data.</text>
</comment>
<sequence length="325" mass="36174">MTSDPRSAGNYRFTDYHPSAGDGRAELLAGLVASPKTISPKWFYDEAGSQLFDAITRTQEYYPTRTEKQLLINHAAGIADLCGPDCVLIEPGSGSCEKARLLLPAIRPKVFVPVDISADFLQQSARSLAQDMPWLSVHAVCADFNRSWDFTKALPPGRRVIFYPGSTIGNLEPEAACGFLKQVRDVLEPEGAAIIGVDLHKSTPRLNAAYNDTDGVTEAFNRNLIQRVNHELSVSFDPQQFAHRAFYNEDLRRIEMHLEALTAQSQSSEGQTITFESGDTLHTENSYKYAEEDFIALARQAGLQHQHTWIDAEQLFSVHFLRVAS</sequence>
<dbReference type="PANTHER" id="PTHR43397:SF1">
    <property type="entry name" value="ERGOTHIONEINE BIOSYNTHESIS PROTEIN 1"/>
    <property type="match status" value="1"/>
</dbReference>
<organism evidence="4 5">
    <name type="scientific">Parahalioglobus pacificus</name>
    <dbReference type="NCBI Taxonomy" id="930806"/>
    <lineage>
        <taxon>Bacteria</taxon>
        <taxon>Pseudomonadati</taxon>
        <taxon>Pseudomonadota</taxon>
        <taxon>Gammaproteobacteria</taxon>
        <taxon>Cellvibrionales</taxon>
        <taxon>Halieaceae</taxon>
        <taxon>Parahalioglobus</taxon>
    </lineage>
</organism>
<dbReference type="InterPro" id="IPR035094">
    <property type="entry name" value="EgtD"/>
</dbReference>
<dbReference type="Gene3D" id="3.40.50.150">
    <property type="entry name" value="Vaccinia Virus protein VP39"/>
    <property type="match status" value="1"/>
</dbReference>
<dbReference type="NCBIfam" id="TIGR03438">
    <property type="entry name" value="egtD_ergothio"/>
    <property type="match status" value="1"/>
</dbReference>
<dbReference type="InterPro" id="IPR029063">
    <property type="entry name" value="SAM-dependent_MTases_sf"/>
</dbReference>
<dbReference type="InterPro" id="IPR017804">
    <property type="entry name" value="MeTrfase_EgtD-like"/>
</dbReference>
<dbReference type="PIRSF" id="PIRSF018005">
    <property type="entry name" value="UCP018005"/>
    <property type="match status" value="1"/>
</dbReference>
<evidence type="ECO:0000256" key="1">
    <source>
        <dbReference type="ARBA" id="ARBA00022603"/>
    </source>
</evidence>
<dbReference type="Proteomes" id="UP000644693">
    <property type="component" value="Unassembled WGS sequence"/>
</dbReference>
<evidence type="ECO:0000313" key="4">
    <source>
        <dbReference type="EMBL" id="GHD27095.1"/>
    </source>
</evidence>
<accession>A0A918XD25</accession>
<evidence type="ECO:0000259" key="3">
    <source>
        <dbReference type="Pfam" id="PF10017"/>
    </source>
</evidence>
<reference evidence="4" key="1">
    <citation type="journal article" date="2014" name="Int. J. Syst. Evol. Microbiol.">
        <title>Complete genome sequence of Corynebacterium casei LMG S-19264T (=DSM 44701T), isolated from a smear-ripened cheese.</title>
        <authorList>
            <consortium name="US DOE Joint Genome Institute (JGI-PGF)"/>
            <person name="Walter F."/>
            <person name="Albersmeier A."/>
            <person name="Kalinowski J."/>
            <person name="Ruckert C."/>
        </authorList>
    </citation>
    <scope>NUCLEOTIDE SEQUENCE</scope>
    <source>
        <strain evidence="4">KCTC 23430</strain>
    </source>
</reference>
<evidence type="ECO:0000256" key="2">
    <source>
        <dbReference type="ARBA" id="ARBA00022679"/>
    </source>
</evidence>
<dbReference type="GO" id="GO:0008168">
    <property type="term" value="F:methyltransferase activity"/>
    <property type="evidence" value="ECO:0007669"/>
    <property type="project" value="UniProtKB-KW"/>
</dbReference>
<name>A0A918XD25_9GAMM</name>
<dbReference type="AlphaFoldDB" id="A0A918XD25"/>